<sequence length="85" mass="9355">MQKYLDLIGQLENLDKRIAALRTLEIPAAIEEVRAILRDLHLHSPQLFGPASSSAPLIRLASDVRPTHQNLATGEAWPGPGRKPI</sequence>
<reference evidence="1 3" key="1">
    <citation type="submission" date="2020-12" db="EMBL/GenBank/DDBJ databases">
        <title>FDA dAtabase for Regulatory Grade micrObial Sequences (FDA-ARGOS): Supporting development and validation of Infectious Disease Dx tests.</title>
        <authorList>
            <person name="Minogue T."/>
            <person name="Wolcott M."/>
            <person name="Wasieloski L."/>
            <person name="Aguilar W."/>
            <person name="Moore D."/>
            <person name="Jaissle J."/>
            <person name="Tallon L."/>
            <person name="Sadzewicz L."/>
            <person name="Zhao X."/>
            <person name="Boylan J."/>
            <person name="Ott S."/>
            <person name="Bowen H."/>
            <person name="Vavikolanu K."/>
            <person name="Mehta A."/>
            <person name="Aluvathingal J."/>
            <person name="Nadendla S."/>
            <person name="Yan Y."/>
            <person name="Sichtig H."/>
        </authorList>
    </citation>
    <scope>NUCLEOTIDE SEQUENCE [LARGE SCALE GENOMIC DNA]</scope>
    <source>
        <strain evidence="1 3">FDAARGOS_949</strain>
    </source>
</reference>
<dbReference type="AlphaFoldDB" id="A0AAQ0BPL9"/>
<dbReference type="Proteomes" id="UP001056386">
    <property type="component" value="Chromosome 2"/>
</dbReference>
<reference evidence="2" key="2">
    <citation type="submission" date="2022-06" db="EMBL/GenBank/DDBJ databases">
        <title>Draft genome sequence of Burkholderia glumae strain GR20004 isolated from rice panicle showing bacterial panicle blight.</title>
        <authorList>
            <person name="Choi S.Y."/>
            <person name="Lee Y.H."/>
        </authorList>
    </citation>
    <scope>NUCLEOTIDE SEQUENCE</scope>
    <source>
        <strain evidence="2">GR20004</strain>
    </source>
</reference>
<proteinExistence type="predicted"/>
<keyword evidence="4" id="KW-1185">Reference proteome</keyword>
<evidence type="ECO:0000313" key="4">
    <source>
        <dbReference type="Proteomes" id="UP001056386"/>
    </source>
</evidence>
<dbReference type="Proteomes" id="UP000594892">
    <property type="component" value="Chromosome 1"/>
</dbReference>
<name>A0AAQ0BPL9_BURGL</name>
<evidence type="ECO:0000313" key="1">
    <source>
        <dbReference type="EMBL" id="QPQ89319.1"/>
    </source>
</evidence>
<dbReference type="EMBL" id="CP065600">
    <property type="protein sequence ID" value="QPQ89319.1"/>
    <property type="molecule type" value="Genomic_DNA"/>
</dbReference>
<accession>A0AAQ0BPL9</accession>
<organism evidence="1 3">
    <name type="scientific">Burkholderia glumae</name>
    <name type="common">Pseudomonas glumae</name>
    <dbReference type="NCBI Taxonomy" id="337"/>
    <lineage>
        <taxon>Bacteria</taxon>
        <taxon>Pseudomonadati</taxon>
        <taxon>Pseudomonadota</taxon>
        <taxon>Betaproteobacteria</taxon>
        <taxon>Burkholderiales</taxon>
        <taxon>Burkholderiaceae</taxon>
        <taxon>Burkholderia</taxon>
    </lineage>
</organism>
<protein>
    <submittedName>
        <fullName evidence="1">H-NS histone family protein</fullName>
    </submittedName>
</protein>
<evidence type="ECO:0000313" key="2">
    <source>
        <dbReference type="EMBL" id="USS42550.1"/>
    </source>
</evidence>
<dbReference type="RefSeq" id="WP_015877954.1">
    <property type="nucleotide sequence ID" value="NZ_CP021075.1"/>
</dbReference>
<dbReference type="EMBL" id="CP099583">
    <property type="protein sequence ID" value="USS42550.1"/>
    <property type="molecule type" value="Genomic_DNA"/>
</dbReference>
<gene>
    <name evidence="1" type="ORF">I6H06_06575</name>
    <name evidence="2" type="ORF">NFI99_10155</name>
</gene>
<dbReference type="GeneID" id="45698797"/>
<evidence type="ECO:0000313" key="3">
    <source>
        <dbReference type="Proteomes" id="UP000594892"/>
    </source>
</evidence>